<dbReference type="Proteomes" id="UP000031668">
    <property type="component" value="Unassembled WGS sequence"/>
</dbReference>
<evidence type="ECO:0000313" key="2">
    <source>
        <dbReference type="Proteomes" id="UP000031668"/>
    </source>
</evidence>
<comment type="caution">
    <text evidence="1">The sequence shown here is derived from an EMBL/GenBank/DDBJ whole genome shotgun (WGS) entry which is preliminary data.</text>
</comment>
<keyword evidence="2" id="KW-1185">Reference proteome</keyword>
<proteinExistence type="predicted"/>
<name>A0A0C2JZ29_THEKT</name>
<dbReference type="AlphaFoldDB" id="A0A0C2JZ29"/>
<organism evidence="1 2">
    <name type="scientific">Thelohanellus kitauei</name>
    <name type="common">Myxosporean</name>
    <dbReference type="NCBI Taxonomy" id="669202"/>
    <lineage>
        <taxon>Eukaryota</taxon>
        <taxon>Metazoa</taxon>
        <taxon>Cnidaria</taxon>
        <taxon>Myxozoa</taxon>
        <taxon>Myxosporea</taxon>
        <taxon>Bivalvulida</taxon>
        <taxon>Platysporina</taxon>
        <taxon>Myxobolidae</taxon>
        <taxon>Thelohanellus</taxon>
    </lineage>
</organism>
<gene>
    <name evidence="1" type="ORF">RF11_12632</name>
</gene>
<accession>A0A0C2JZ29</accession>
<protein>
    <submittedName>
        <fullName evidence="1">Uncharacterized protein</fullName>
    </submittedName>
</protein>
<dbReference type="EMBL" id="JWZT01000178">
    <property type="protein sequence ID" value="KII74893.1"/>
    <property type="molecule type" value="Genomic_DNA"/>
</dbReference>
<dbReference type="PANTHER" id="PTHR36688">
    <property type="entry name" value="ENDO/EXONUCLEASE/PHOSPHATASE DOMAIN-CONTAINING PROTEIN"/>
    <property type="match status" value="1"/>
</dbReference>
<reference evidence="1 2" key="1">
    <citation type="journal article" date="2014" name="Genome Biol. Evol.">
        <title>The genome of the myxosporean Thelohanellus kitauei shows adaptations to nutrient acquisition within its fish host.</title>
        <authorList>
            <person name="Yang Y."/>
            <person name="Xiong J."/>
            <person name="Zhou Z."/>
            <person name="Huo F."/>
            <person name="Miao W."/>
            <person name="Ran C."/>
            <person name="Liu Y."/>
            <person name="Zhang J."/>
            <person name="Feng J."/>
            <person name="Wang M."/>
            <person name="Wang M."/>
            <person name="Wang L."/>
            <person name="Yao B."/>
        </authorList>
    </citation>
    <scope>NUCLEOTIDE SEQUENCE [LARGE SCALE GENOMIC DNA]</scope>
    <source>
        <strain evidence="1">Wuqing</strain>
    </source>
</reference>
<dbReference type="OrthoDB" id="409048at2759"/>
<evidence type="ECO:0000313" key="1">
    <source>
        <dbReference type="EMBL" id="KII74893.1"/>
    </source>
</evidence>
<sequence>MLNFLPRSQHLPRVVEIGVTLQIINSDTRPRWNLSKANWQQYSELMEKCSRCILKSNISIENVYHRFSNALLISVKKSIPRGSFPRRIPCLDHKSKALLCRFEHTKNELALNDLLYNMSNIRKVD</sequence>
<dbReference type="InterPro" id="IPR052560">
    <property type="entry name" value="RdDP_mobile_element"/>
</dbReference>
<dbReference type="PANTHER" id="PTHR36688:SF2">
    <property type="entry name" value="ENDONUCLEASE_EXONUCLEASE_PHOSPHATASE DOMAIN-CONTAINING PROTEIN"/>
    <property type="match status" value="1"/>
</dbReference>